<reference evidence="1" key="1">
    <citation type="submission" date="2021-01" db="EMBL/GenBank/DDBJ databases">
        <authorList>
            <person name="Corre E."/>
            <person name="Pelletier E."/>
            <person name="Niang G."/>
            <person name="Scheremetjew M."/>
            <person name="Finn R."/>
            <person name="Kale V."/>
            <person name="Holt S."/>
            <person name="Cochrane G."/>
            <person name="Meng A."/>
            <person name="Brown T."/>
            <person name="Cohen L."/>
        </authorList>
    </citation>
    <scope>NUCLEOTIDE SEQUENCE</scope>
    <source>
        <strain evidence="1">CCCM811</strain>
    </source>
</reference>
<gene>
    <name evidence="1" type="ORF">LGLO00237_LOCUS13469</name>
</gene>
<dbReference type="AlphaFoldDB" id="A0A7S3YU52"/>
<evidence type="ECO:0000313" key="1">
    <source>
        <dbReference type="EMBL" id="CAE0661874.1"/>
    </source>
</evidence>
<sequence length="185" mass="21864">MTSCGFVMHDFVIVHTRKRFISGLRTVNSRMQEKWRGTTPCRAREIAQMEEPERFKTWVNYVTTKGIDVFEEFLIKNGSVIPPRSLNNEADILSHLMSQLWFISRYPGKIHYLLRLEDMHKEIDWLFHDLIGLQKRKGGLPQVNKKEGGKRTRINETTLPEEAIDALNQYFKEEIEMYGYRPMEV</sequence>
<proteinExistence type="predicted"/>
<name>A0A7S3YU52_9EUKA</name>
<organism evidence="1">
    <name type="scientific">Lotharella globosa</name>
    <dbReference type="NCBI Taxonomy" id="91324"/>
    <lineage>
        <taxon>Eukaryota</taxon>
        <taxon>Sar</taxon>
        <taxon>Rhizaria</taxon>
        <taxon>Cercozoa</taxon>
        <taxon>Chlorarachniophyceae</taxon>
        <taxon>Lotharella</taxon>
    </lineage>
</organism>
<protein>
    <submittedName>
        <fullName evidence="1">Uncharacterized protein</fullName>
    </submittedName>
</protein>
<accession>A0A7S3YU52</accession>
<dbReference type="EMBL" id="HBIV01018593">
    <property type="protein sequence ID" value="CAE0661874.1"/>
    <property type="molecule type" value="Transcribed_RNA"/>
</dbReference>